<evidence type="ECO:0000313" key="2">
    <source>
        <dbReference type="EMBL" id="QJW93389.1"/>
    </source>
</evidence>
<dbReference type="Pfam" id="PF04127">
    <property type="entry name" value="DFP"/>
    <property type="match status" value="1"/>
</dbReference>
<dbReference type="KEGG" id="ftj:FTUN_0895"/>
<name>A0A6M5YH57_9BACT</name>
<dbReference type="GO" id="GO:0003824">
    <property type="term" value="F:catalytic activity"/>
    <property type="evidence" value="ECO:0007669"/>
    <property type="project" value="UniProtKB-ARBA"/>
</dbReference>
<sequence>MNFFVTAGNTQSMIDRVRCVTNIFSGRTGASVARTAWGRGHTVTLATSHPDVLTEFGINPRDPGERFTVVPYQTFDDLAAIMQSQFRTGAFDVVCHSAAVSDYLPAGTYTPDAGTFFNARTNRWEAHSGPATMTEQKGGKIKSSEPELWLRLVRAPKLVDRVRQPWGFTGILVKFKLEVGLGEQELVEVAEASRRQSDADLMVANTLDGAPHWAYVGPVADRYERVPRRELPDRLVLALEDRYQERARNG</sequence>
<evidence type="ECO:0000313" key="3">
    <source>
        <dbReference type="Proteomes" id="UP000503447"/>
    </source>
</evidence>
<dbReference type="InterPro" id="IPR035929">
    <property type="entry name" value="CoaB-like_sf"/>
</dbReference>
<dbReference type="Proteomes" id="UP000503447">
    <property type="component" value="Chromosome"/>
</dbReference>
<evidence type="ECO:0000259" key="1">
    <source>
        <dbReference type="Pfam" id="PF04127"/>
    </source>
</evidence>
<dbReference type="EMBL" id="CP053452">
    <property type="protein sequence ID" value="QJW93389.1"/>
    <property type="molecule type" value="Genomic_DNA"/>
</dbReference>
<dbReference type="SUPFAM" id="SSF102645">
    <property type="entry name" value="CoaB-like"/>
    <property type="match status" value="1"/>
</dbReference>
<dbReference type="Gene3D" id="3.40.50.10300">
    <property type="entry name" value="CoaB-like"/>
    <property type="match status" value="1"/>
</dbReference>
<dbReference type="RefSeq" id="WP_171469587.1">
    <property type="nucleotide sequence ID" value="NZ_CP053452.2"/>
</dbReference>
<protein>
    <recommendedName>
        <fullName evidence="1">DNA/pantothenate metabolism flavoprotein C-terminal domain-containing protein</fullName>
    </recommendedName>
</protein>
<accession>A0A6M5YH57</accession>
<dbReference type="InterPro" id="IPR007085">
    <property type="entry name" value="DNA/pantothenate-metab_flavo_C"/>
</dbReference>
<organism evidence="2 3">
    <name type="scientific">Frigoriglobus tundricola</name>
    <dbReference type="NCBI Taxonomy" id="2774151"/>
    <lineage>
        <taxon>Bacteria</taxon>
        <taxon>Pseudomonadati</taxon>
        <taxon>Planctomycetota</taxon>
        <taxon>Planctomycetia</taxon>
        <taxon>Gemmatales</taxon>
        <taxon>Gemmataceae</taxon>
        <taxon>Frigoriglobus</taxon>
    </lineage>
</organism>
<gene>
    <name evidence="2" type="ORF">FTUN_0895</name>
</gene>
<dbReference type="AlphaFoldDB" id="A0A6M5YH57"/>
<keyword evidence="3" id="KW-1185">Reference proteome</keyword>
<dbReference type="GO" id="GO:0015937">
    <property type="term" value="P:coenzyme A biosynthetic process"/>
    <property type="evidence" value="ECO:0007669"/>
    <property type="project" value="UniProtKB-ARBA"/>
</dbReference>
<proteinExistence type="predicted"/>
<reference evidence="3" key="1">
    <citation type="submission" date="2020-05" db="EMBL/GenBank/DDBJ databases">
        <title>Frigoriglobus tundricola gen. nov., sp. nov., a psychrotolerant cellulolytic planctomycete of the family Gemmataceae with two divergent copies of 16S rRNA gene.</title>
        <authorList>
            <person name="Kulichevskaya I.S."/>
            <person name="Ivanova A.A."/>
            <person name="Naumoff D.G."/>
            <person name="Beletsky A.V."/>
            <person name="Rijpstra W.I.C."/>
            <person name="Sinninghe Damste J.S."/>
            <person name="Mardanov A.V."/>
            <person name="Ravin N.V."/>
            <person name="Dedysh S.N."/>
        </authorList>
    </citation>
    <scope>NUCLEOTIDE SEQUENCE [LARGE SCALE GENOMIC DNA]</scope>
    <source>
        <strain evidence="3">PL17</strain>
    </source>
</reference>
<feature type="domain" description="DNA/pantothenate metabolism flavoprotein C-terminal" evidence="1">
    <location>
        <begin position="3"/>
        <end position="106"/>
    </location>
</feature>